<accession>A0ABV0KHD4</accession>
<dbReference type="Proteomes" id="UP001476950">
    <property type="component" value="Unassembled WGS sequence"/>
</dbReference>
<evidence type="ECO:0000313" key="2">
    <source>
        <dbReference type="Proteomes" id="UP001476950"/>
    </source>
</evidence>
<comment type="caution">
    <text evidence="1">The sequence shown here is derived from an EMBL/GenBank/DDBJ whole genome shotgun (WGS) entry which is preliminary data.</text>
</comment>
<dbReference type="RefSeq" id="WP_190447707.1">
    <property type="nucleotide sequence ID" value="NZ_JAMPLM010000005.1"/>
</dbReference>
<sequence length="73" mass="8283">MLLRHARRTDTHGVKGVSFFLPYQDRPMQVAMLATNAKLSAAMSQLRHLHTLTLVMVEGIFKIDHRCAQGSMF</sequence>
<protein>
    <submittedName>
        <fullName evidence="1">Uncharacterized protein</fullName>
    </submittedName>
</protein>
<organism evidence="1 2">
    <name type="scientific">Stenomitos frigidus AS-A4</name>
    <dbReference type="NCBI Taxonomy" id="2933935"/>
    <lineage>
        <taxon>Bacteria</taxon>
        <taxon>Bacillati</taxon>
        <taxon>Cyanobacteriota</taxon>
        <taxon>Cyanophyceae</taxon>
        <taxon>Leptolyngbyales</taxon>
        <taxon>Leptolyngbyaceae</taxon>
        <taxon>Stenomitos</taxon>
    </lineage>
</organism>
<name>A0ABV0KHD4_9CYAN</name>
<dbReference type="EMBL" id="JAMPLM010000005">
    <property type="protein sequence ID" value="MEP1058456.1"/>
    <property type="molecule type" value="Genomic_DNA"/>
</dbReference>
<evidence type="ECO:0000313" key="1">
    <source>
        <dbReference type="EMBL" id="MEP1058456.1"/>
    </source>
</evidence>
<proteinExistence type="predicted"/>
<gene>
    <name evidence="1" type="ORF">NDI38_08395</name>
</gene>
<keyword evidence="2" id="KW-1185">Reference proteome</keyword>
<reference evidence="1 2" key="1">
    <citation type="submission" date="2022-04" db="EMBL/GenBank/DDBJ databases">
        <title>Positive selection, recombination, and allopatry shape intraspecific diversity of widespread and dominant cyanobacteria.</title>
        <authorList>
            <person name="Wei J."/>
            <person name="Shu W."/>
            <person name="Hu C."/>
        </authorList>
    </citation>
    <scope>NUCLEOTIDE SEQUENCE [LARGE SCALE GENOMIC DNA]</scope>
    <source>
        <strain evidence="1 2">AS-A4</strain>
    </source>
</reference>